<feature type="compositionally biased region" description="Acidic residues" evidence="9">
    <location>
        <begin position="225"/>
        <end position="261"/>
    </location>
</feature>
<dbReference type="EC" id="3.6.5.4" evidence="8"/>
<dbReference type="OrthoDB" id="372188at2157"/>
<comment type="function">
    <text evidence="8">Involved in targeting and insertion of nascent membrane proteins into the cytoplasmic membrane. Acts as a receptor for the complex formed by the signal recognition particle (SRP) and the ribosome-nascent chain (RNC).</text>
</comment>
<dbReference type="EMBL" id="CP040330">
    <property type="protein sequence ID" value="QCS44144.1"/>
    <property type="molecule type" value="Genomic_DNA"/>
</dbReference>
<feature type="compositionally biased region" description="Low complexity" evidence="9">
    <location>
        <begin position="204"/>
        <end position="224"/>
    </location>
</feature>
<evidence type="ECO:0000256" key="6">
    <source>
        <dbReference type="ARBA" id="ARBA00023136"/>
    </source>
</evidence>
<evidence type="ECO:0000256" key="4">
    <source>
        <dbReference type="ARBA" id="ARBA00022801"/>
    </source>
</evidence>
<feature type="region of interest" description="Disordered" evidence="9">
    <location>
        <begin position="1"/>
        <end position="267"/>
    </location>
</feature>
<dbReference type="InterPro" id="IPR013822">
    <property type="entry name" value="Signal_recog_particl_SRP54_hlx"/>
</dbReference>
<keyword evidence="3 8" id="KW-0547">Nucleotide-binding</keyword>
<dbReference type="GO" id="GO:0005047">
    <property type="term" value="F:signal recognition particle binding"/>
    <property type="evidence" value="ECO:0007669"/>
    <property type="project" value="TreeGrafter"/>
</dbReference>
<dbReference type="PROSITE" id="PS00300">
    <property type="entry name" value="SRP54"/>
    <property type="match status" value="1"/>
</dbReference>
<dbReference type="HAMAP" id="MF_00920">
    <property type="entry name" value="FtsY"/>
    <property type="match status" value="1"/>
</dbReference>
<evidence type="ECO:0000256" key="5">
    <source>
        <dbReference type="ARBA" id="ARBA00023134"/>
    </source>
</evidence>
<dbReference type="InterPro" id="IPR036225">
    <property type="entry name" value="SRP/SRP_N"/>
</dbReference>
<keyword evidence="2 8" id="KW-0963">Cytoplasm</keyword>
<feature type="compositionally biased region" description="Acidic residues" evidence="9">
    <location>
        <begin position="183"/>
        <end position="203"/>
    </location>
</feature>
<dbReference type="Gene3D" id="3.40.50.300">
    <property type="entry name" value="P-loop containing nucleotide triphosphate hydrolases"/>
    <property type="match status" value="1"/>
</dbReference>
<dbReference type="SUPFAM" id="SSF47364">
    <property type="entry name" value="Domain of the SRP/SRP receptor G-proteins"/>
    <property type="match status" value="1"/>
</dbReference>
<comment type="similarity">
    <text evidence="8">Belongs to the GTP-binding SRP family. FtsY subfamily.</text>
</comment>
<proteinExistence type="inferred from homology"/>
<protein>
    <recommendedName>
        <fullName evidence="8">Signal recognition particle receptor FtsY</fullName>
        <shortName evidence="8">SRP receptor</shortName>
        <ecNumber evidence="8">3.6.5.4</ecNumber>
    </recommendedName>
</protein>
<dbReference type="GO" id="GO:0005737">
    <property type="term" value="C:cytoplasm"/>
    <property type="evidence" value="ECO:0007669"/>
    <property type="project" value="UniProtKB-SubCell"/>
</dbReference>
<sequence>MFDNLKDKLGSFREDAEEAAEENVEEVDEDDLEDEDLEAVDPDTAAASTDAEATDTTPEPAAAETAESAAPASADVEPEAELEPEPEPESETGATTDSATTDAAESAGQEPAAESEPDFLESDDPEPSAAEVSDEEEADATVPDDESADEADETEEVDEAEDDDGGRTGLGARARSLFSGSSDDAEPESDETTPDEEPDETPAVDEAAAETATVDDASAGAAASDTEEVDAATGDGEPDDVAVDDEASPDTAADDAAEEADNGSTGFGAKAKSLVKGKFVIEEEDLEGPLHELEMALLSSDVEMGVAEEILDNIRDELVGETRTFTTSTGEVVEEALHNAIYDVISVGQFDFDERIAVEDKPVTIIFTGVNGVGKTTSIAKMSRYFEERGYSTVMANGDTYRAGANEQIQEHADALDTKCISHEQGGDPAAVLYDAVEYAEANDIDVVLGDTAGRLHTDEGLMDQLEKIGRVVDPDMTLFVDEAVAGQDAVNRAREFNEAAEIDGAILTKADADSNGGAAISVAHVTGKPILFLGVGQGYDDLERFDPDEMVDRLLAEED</sequence>
<dbReference type="GeneID" id="40267214"/>
<dbReference type="RefSeq" id="WP_138246590.1">
    <property type="nucleotide sequence ID" value="NZ_CP040330.1"/>
</dbReference>
<dbReference type="AlphaFoldDB" id="A0A4P8WL96"/>
<evidence type="ECO:0000256" key="9">
    <source>
        <dbReference type="SAM" id="MobiDB-lite"/>
    </source>
</evidence>
<dbReference type="InterPro" id="IPR042101">
    <property type="entry name" value="SRP54_N_sf"/>
</dbReference>
<dbReference type="GO" id="GO:0006614">
    <property type="term" value="P:SRP-dependent cotranslational protein targeting to membrane"/>
    <property type="evidence" value="ECO:0007669"/>
    <property type="project" value="InterPro"/>
</dbReference>
<dbReference type="PANTHER" id="PTHR43134">
    <property type="entry name" value="SIGNAL RECOGNITION PARTICLE RECEPTOR SUBUNIT ALPHA"/>
    <property type="match status" value="1"/>
</dbReference>
<feature type="compositionally biased region" description="Acidic residues" evidence="9">
    <location>
        <begin position="15"/>
        <end position="41"/>
    </location>
</feature>
<dbReference type="GO" id="GO:0005525">
    <property type="term" value="F:GTP binding"/>
    <property type="evidence" value="ECO:0007669"/>
    <property type="project" value="UniProtKB-UniRule"/>
</dbReference>
<keyword evidence="6 8" id="KW-0472">Membrane</keyword>
<feature type="binding site" evidence="8">
    <location>
        <begin position="451"/>
        <end position="455"/>
    </location>
    <ligand>
        <name>GTP</name>
        <dbReference type="ChEBI" id="CHEBI:37565"/>
    </ligand>
</feature>
<evidence type="ECO:0000256" key="8">
    <source>
        <dbReference type="HAMAP-Rule" id="MF_00920"/>
    </source>
</evidence>
<dbReference type="GO" id="GO:0005886">
    <property type="term" value="C:plasma membrane"/>
    <property type="evidence" value="ECO:0007669"/>
    <property type="project" value="UniProtKB-SubCell"/>
</dbReference>
<keyword evidence="5 8" id="KW-0342">GTP-binding</keyword>
<dbReference type="KEGG" id="nvr:FEJ81_18030"/>
<dbReference type="SUPFAM" id="SSF52540">
    <property type="entry name" value="P-loop containing nucleoside triphosphate hydrolases"/>
    <property type="match status" value="1"/>
</dbReference>
<dbReference type="Proteomes" id="UP000302218">
    <property type="component" value="Chromosome"/>
</dbReference>
<dbReference type="GO" id="GO:0003924">
    <property type="term" value="F:GTPase activity"/>
    <property type="evidence" value="ECO:0007669"/>
    <property type="project" value="UniProtKB-UniRule"/>
</dbReference>
<organism evidence="11 12">
    <name type="scientific">Natrinema versiforme</name>
    <dbReference type="NCBI Taxonomy" id="88724"/>
    <lineage>
        <taxon>Archaea</taxon>
        <taxon>Methanobacteriati</taxon>
        <taxon>Methanobacteriota</taxon>
        <taxon>Stenosarchaea group</taxon>
        <taxon>Halobacteria</taxon>
        <taxon>Halobacteriales</taxon>
        <taxon>Natrialbaceae</taxon>
        <taxon>Natrinema</taxon>
    </lineage>
</organism>
<feature type="compositionally biased region" description="Basic and acidic residues" evidence="9">
    <location>
        <begin position="1"/>
        <end position="14"/>
    </location>
</feature>
<dbReference type="SMART" id="SM00382">
    <property type="entry name" value="AAA"/>
    <property type="match status" value="1"/>
</dbReference>
<feature type="compositionally biased region" description="Acidic residues" evidence="9">
    <location>
        <begin position="113"/>
        <end position="164"/>
    </location>
</feature>
<comment type="catalytic activity">
    <reaction evidence="8">
        <text>GTP + H2O = GDP + phosphate + H(+)</text>
        <dbReference type="Rhea" id="RHEA:19669"/>
        <dbReference type="ChEBI" id="CHEBI:15377"/>
        <dbReference type="ChEBI" id="CHEBI:15378"/>
        <dbReference type="ChEBI" id="CHEBI:37565"/>
        <dbReference type="ChEBI" id="CHEBI:43474"/>
        <dbReference type="ChEBI" id="CHEBI:58189"/>
        <dbReference type="EC" id="3.6.5.4"/>
    </reaction>
</comment>
<dbReference type="InterPro" id="IPR003593">
    <property type="entry name" value="AAA+_ATPase"/>
</dbReference>
<keyword evidence="7 8" id="KW-0675">Receptor</keyword>
<dbReference type="InterPro" id="IPR004390">
    <property type="entry name" value="SR_rcpt_FtsY"/>
</dbReference>
<dbReference type="Gene3D" id="1.20.120.140">
    <property type="entry name" value="Signal recognition particle SRP54, nucleotide-binding domain"/>
    <property type="match status" value="1"/>
</dbReference>
<evidence type="ECO:0000256" key="7">
    <source>
        <dbReference type="ARBA" id="ARBA00023170"/>
    </source>
</evidence>
<name>A0A4P8WL96_9EURY</name>
<keyword evidence="4 8" id="KW-0378">Hydrolase</keyword>
<comment type="subunit">
    <text evidence="8">Part of the signal recognition particle protein translocation system, which is composed of SRP and FtsY.</text>
</comment>
<feature type="domain" description="SRP54-type proteins GTP-binding" evidence="10">
    <location>
        <begin position="530"/>
        <end position="543"/>
    </location>
</feature>
<feature type="binding site" evidence="8">
    <location>
        <begin position="369"/>
        <end position="376"/>
    </location>
    <ligand>
        <name>GTP</name>
        <dbReference type="ChEBI" id="CHEBI:37565"/>
    </ligand>
</feature>
<evidence type="ECO:0000256" key="1">
    <source>
        <dbReference type="ARBA" id="ARBA00022475"/>
    </source>
</evidence>
<dbReference type="Pfam" id="PF02881">
    <property type="entry name" value="SRP54_N"/>
    <property type="match status" value="1"/>
</dbReference>
<dbReference type="SMART" id="SM00962">
    <property type="entry name" value="SRP54"/>
    <property type="match status" value="1"/>
</dbReference>
<evidence type="ECO:0000259" key="10">
    <source>
        <dbReference type="PROSITE" id="PS00300"/>
    </source>
</evidence>
<dbReference type="PANTHER" id="PTHR43134:SF1">
    <property type="entry name" value="SIGNAL RECOGNITION PARTICLE RECEPTOR SUBUNIT ALPHA"/>
    <property type="match status" value="1"/>
</dbReference>
<accession>A0A4P8WL96</accession>
<dbReference type="InterPro" id="IPR000897">
    <property type="entry name" value="SRP54_GTPase_dom"/>
</dbReference>
<evidence type="ECO:0000313" key="11">
    <source>
        <dbReference type="EMBL" id="QCS44144.1"/>
    </source>
</evidence>
<evidence type="ECO:0000256" key="3">
    <source>
        <dbReference type="ARBA" id="ARBA00022741"/>
    </source>
</evidence>
<keyword evidence="1 8" id="KW-1003">Cell membrane</keyword>
<dbReference type="InterPro" id="IPR027417">
    <property type="entry name" value="P-loop_NTPase"/>
</dbReference>
<dbReference type="SMART" id="SM00963">
    <property type="entry name" value="SRP54_N"/>
    <property type="match status" value="1"/>
</dbReference>
<feature type="compositionally biased region" description="Acidic residues" evidence="9">
    <location>
        <begin position="76"/>
        <end position="90"/>
    </location>
</feature>
<feature type="compositionally biased region" description="Low complexity" evidence="9">
    <location>
        <begin position="42"/>
        <end position="75"/>
    </location>
</feature>
<comment type="subcellular location">
    <subcellularLocation>
        <location evidence="8">Cell membrane</location>
        <topology evidence="8">Peripheral membrane protein</topology>
        <orientation evidence="8">Cytoplasmic side</orientation>
    </subcellularLocation>
    <subcellularLocation>
        <location evidence="8">Cytoplasm</location>
    </subcellularLocation>
</comment>
<feature type="binding site" evidence="8">
    <location>
        <begin position="509"/>
        <end position="512"/>
    </location>
    <ligand>
        <name>GTP</name>
        <dbReference type="ChEBI" id="CHEBI:37565"/>
    </ligand>
</feature>
<feature type="compositionally biased region" description="Low complexity" evidence="9">
    <location>
        <begin position="91"/>
        <end position="108"/>
    </location>
</feature>
<reference evidence="12" key="1">
    <citation type="submission" date="2019-05" db="EMBL/GenBank/DDBJ databases">
        <title>Genome sequence and methylation pattern of the halophilic Archaeon Natrinema versiforme BOL5-4.</title>
        <authorList>
            <person name="DasSarma P."/>
            <person name="Anton B.P."/>
            <person name="DasSarma S.L."/>
            <person name="Martinez F.L."/>
            <person name="Guzman D."/>
            <person name="Roberts R.J."/>
            <person name="DasSarma S."/>
        </authorList>
    </citation>
    <scope>NUCLEOTIDE SEQUENCE [LARGE SCALE GENOMIC DNA]</scope>
    <source>
        <strain evidence="12">BOL5-4</strain>
    </source>
</reference>
<dbReference type="NCBIfam" id="TIGR00064">
    <property type="entry name" value="ftsY"/>
    <property type="match status" value="1"/>
</dbReference>
<gene>
    <name evidence="8 11" type="primary">ftsY</name>
    <name evidence="11" type="ORF">FEJ81_18030</name>
</gene>
<dbReference type="Pfam" id="PF00448">
    <property type="entry name" value="SRP54"/>
    <property type="match status" value="1"/>
</dbReference>
<evidence type="ECO:0000313" key="12">
    <source>
        <dbReference type="Proteomes" id="UP000302218"/>
    </source>
</evidence>
<evidence type="ECO:0000256" key="2">
    <source>
        <dbReference type="ARBA" id="ARBA00022490"/>
    </source>
</evidence>
<dbReference type="FunFam" id="3.40.50.300:FF:000566">
    <property type="entry name" value="Signal recognition particle receptor subunit alpha"/>
    <property type="match status" value="1"/>
</dbReference>